<dbReference type="Proteomes" id="UP000002748">
    <property type="component" value="Unassembled WGS sequence"/>
</dbReference>
<evidence type="ECO:0000256" key="1">
    <source>
        <dbReference type="ARBA" id="ARBA00022559"/>
    </source>
</evidence>
<keyword evidence="1" id="KW-0575">Peroxidase</keyword>
<feature type="compositionally biased region" description="Low complexity" evidence="6">
    <location>
        <begin position="1"/>
        <end position="38"/>
    </location>
</feature>
<evidence type="ECO:0000313" key="9">
    <source>
        <dbReference type="Proteomes" id="UP000002748"/>
    </source>
</evidence>
<evidence type="ECO:0000313" key="8">
    <source>
        <dbReference type="EMBL" id="EJT51753.1"/>
    </source>
</evidence>
<keyword evidence="3" id="KW-0560">Oxidoreductase</keyword>
<dbReference type="InterPro" id="IPR000866">
    <property type="entry name" value="AhpC/TSA"/>
</dbReference>
<evidence type="ECO:0000259" key="7">
    <source>
        <dbReference type="Pfam" id="PF00578"/>
    </source>
</evidence>
<dbReference type="GO" id="GO:0034599">
    <property type="term" value="P:cellular response to oxidative stress"/>
    <property type="evidence" value="ECO:0007669"/>
    <property type="project" value="TreeGrafter"/>
</dbReference>
<feature type="region of interest" description="Disordered" evidence="6">
    <location>
        <begin position="217"/>
        <end position="240"/>
    </location>
</feature>
<name>J5RBL2_TRIAS</name>
<dbReference type="KEGG" id="tasa:A1Q1_06984"/>
<gene>
    <name evidence="8" type="ORF">A1Q1_06984</name>
</gene>
<evidence type="ECO:0000256" key="3">
    <source>
        <dbReference type="ARBA" id="ARBA00023002"/>
    </source>
</evidence>
<dbReference type="InterPro" id="IPR050924">
    <property type="entry name" value="Peroxiredoxin_BCP/PrxQ"/>
</dbReference>
<feature type="compositionally biased region" description="Basic and acidic residues" evidence="6">
    <location>
        <begin position="40"/>
        <end position="52"/>
    </location>
</feature>
<dbReference type="OrthoDB" id="338622at2759"/>
<dbReference type="RefSeq" id="XP_014182708.1">
    <property type="nucleotide sequence ID" value="XM_014327233.1"/>
</dbReference>
<feature type="region of interest" description="Disordered" evidence="6">
    <location>
        <begin position="121"/>
        <end position="144"/>
    </location>
</feature>
<dbReference type="Gene3D" id="3.40.30.10">
    <property type="entry name" value="Glutaredoxin"/>
    <property type="match status" value="1"/>
</dbReference>
<evidence type="ECO:0000256" key="4">
    <source>
        <dbReference type="ARBA" id="ARBA00023157"/>
    </source>
</evidence>
<protein>
    <recommendedName>
        <fullName evidence="7">Alkyl hydroperoxide reductase subunit C/ Thiol specific antioxidant domain-containing protein</fullName>
    </recommendedName>
</protein>
<reference evidence="8 9" key="1">
    <citation type="journal article" date="2012" name="Eukaryot. Cell">
        <title>Draft genome sequence of CBS 2479, the standard type strain of Trichosporon asahii.</title>
        <authorList>
            <person name="Yang R.Y."/>
            <person name="Li H.T."/>
            <person name="Zhu H."/>
            <person name="Zhou G.P."/>
            <person name="Wang M."/>
            <person name="Wang L."/>
        </authorList>
    </citation>
    <scope>NUCLEOTIDE SEQUENCE [LARGE SCALE GENOMIC DNA]</scope>
    <source>
        <strain evidence="9">ATCC 90039 / CBS 2479 / JCM 2466 / KCTC 7840 / NCYC 2677 / UAMH 7654</strain>
    </source>
</reference>
<accession>J5RBL2</accession>
<dbReference type="GO" id="GO:0008379">
    <property type="term" value="F:thioredoxin peroxidase activity"/>
    <property type="evidence" value="ECO:0007669"/>
    <property type="project" value="TreeGrafter"/>
</dbReference>
<dbReference type="HOGENOM" id="CLU_1062402_0_0_1"/>
<proteinExistence type="predicted"/>
<sequence>MPKSETPATRRSARVAAASAGPKAASTKAANGKSASTKKASKDSKEKEESKRSARSSSSKAANGDAAEGAKEEKKKAATNSKGPLKLGQKLPKITLQDNKEDDVDVSTLTEEGRGVVLFLYPRSTDPSKTSTLLTRGREEHQAAVERKLRKAFPPANMQADTPGCTNQACGYRDAHDEIAALGYDVYGLSKDKPTAQQKLGHRYSGAVKLTPVDQQEESQLPAAVRPAEPADQERSCNPTSEMIPSGLYLTYSTNRSHFIFEKGTGELVDIAFRVKPADDPGNVLKFIKAHHKDD</sequence>
<dbReference type="VEuPathDB" id="FungiDB:A1Q1_06984"/>
<dbReference type="Pfam" id="PF00578">
    <property type="entry name" value="AhpC-TSA"/>
    <property type="match status" value="1"/>
</dbReference>
<dbReference type="PANTHER" id="PTHR42801:SF23">
    <property type="entry name" value="PEROXIREDOXIN DOT5"/>
    <property type="match status" value="1"/>
</dbReference>
<organism evidence="8 9">
    <name type="scientific">Trichosporon asahii var. asahii (strain ATCC 90039 / CBS 2479 / JCM 2466 / KCTC 7840 / NBRC 103889/ NCYC 2677 / UAMH 7654)</name>
    <name type="common">Yeast</name>
    <dbReference type="NCBI Taxonomy" id="1186058"/>
    <lineage>
        <taxon>Eukaryota</taxon>
        <taxon>Fungi</taxon>
        <taxon>Dikarya</taxon>
        <taxon>Basidiomycota</taxon>
        <taxon>Agaricomycotina</taxon>
        <taxon>Tremellomycetes</taxon>
        <taxon>Trichosporonales</taxon>
        <taxon>Trichosporonaceae</taxon>
        <taxon>Trichosporon</taxon>
    </lineage>
</organism>
<dbReference type="GO" id="GO:0045454">
    <property type="term" value="P:cell redox homeostasis"/>
    <property type="evidence" value="ECO:0007669"/>
    <property type="project" value="TreeGrafter"/>
</dbReference>
<comment type="caution">
    <text evidence="8">The sequence shown here is derived from an EMBL/GenBank/DDBJ whole genome shotgun (WGS) entry which is preliminary data.</text>
</comment>
<feature type="region of interest" description="Disordered" evidence="6">
    <location>
        <begin position="1"/>
        <end position="107"/>
    </location>
</feature>
<dbReference type="SUPFAM" id="SSF52833">
    <property type="entry name" value="Thioredoxin-like"/>
    <property type="match status" value="1"/>
</dbReference>
<dbReference type="GeneID" id="25990496"/>
<keyword evidence="5" id="KW-0676">Redox-active center</keyword>
<feature type="compositionally biased region" description="Low complexity" evidence="6">
    <location>
        <begin position="82"/>
        <end position="93"/>
    </location>
</feature>
<dbReference type="PANTHER" id="PTHR42801">
    <property type="entry name" value="THIOREDOXIN-DEPENDENT PEROXIDE REDUCTASE"/>
    <property type="match status" value="1"/>
</dbReference>
<evidence type="ECO:0000256" key="5">
    <source>
        <dbReference type="ARBA" id="ARBA00023284"/>
    </source>
</evidence>
<keyword evidence="2" id="KW-0049">Antioxidant</keyword>
<evidence type="ECO:0000256" key="6">
    <source>
        <dbReference type="SAM" id="MobiDB-lite"/>
    </source>
</evidence>
<dbReference type="EMBL" id="ALBS01000047">
    <property type="protein sequence ID" value="EJT51753.1"/>
    <property type="molecule type" value="Genomic_DNA"/>
</dbReference>
<feature type="domain" description="Alkyl hydroperoxide reductase subunit C/ Thiol specific antioxidant" evidence="7">
    <location>
        <begin position="160"/>
        <end position="205"/>
    </location>
</feature>
<dbReference type="InterPro" id="IPR036249">
    <property type="entry name" value="Thioredoxin-like_sf"/>
</dbReference>
<dbReference type="GO" id="GO:0005737">
    <property type="term" value="C:cytoplasm"/>
    <property type="evidence" value="ECO:0007669"/>
    <property type="project" value="TreeGrafter"/>
</dbReference>
<dbReference type="AlphaFoldDB" id="J5RBL2"/>
<keyword evidence="4" id="KW-1015">Disulfide bond</keyword>
<feature type="compositionally biased region" description="Polar residues" evidence="6">
    <location>
        <begin position="125"/>
        <end position="134"/>
    </location>
</feature>
<evidence type="ECO:0000256" key="2">
    <source>
        <dbReference type="ARBA" id="ARBA00022862"/>
    </source>
</evidence>
<feature type="compositionally biased region" description="Low complexity" evidence="6">
    <location>
        <begin position="55"/>
        <end position="67"/>
    </location>
</feature>